<reference evidence="1 2" key="1">
    <citation type="journal article" date="2018" name="Nat. Biotechnol.">
        <title>A standardized bacterial taxonomy based on genome phylogeny substantially revises the tree of life.</title>
        <authorList>
            <person name="Parks D.H."/>
            <person name="Chuvochina M."/>
            <person name="Waite D.W."/>
            <person name="Rinke C."/>
            <person name="Skarshewski A."/>
            <person name="Chaumeil P.A."/>
            <person name="Hugenholtz P."/>
        </authorList>
    </citation>
    <scope>NUCLEOTIDE SEQUENCE [LARGE SCALE GENOMIC DNA]</scope>
    <source>
        <strain evidence="1">UBA11728</strain>
    </source>
</reference>
<gene>
    <name evidence="1" type="ORF">DHW61_14555</name>
</gene>
<evidence type="ECO:0000313" key="1">
    <source>
        <dbReference type="EMBL" id="HCL03605.1"/>
    </source>
</evidence>
<comment type="caution">
    <text evidence="1">The sequence shown here is derived from an EMBL/GenBank/DDBJ whole genome shotgun (WGS) entry which is preliminary data.</text>
</comment>
<name>A0A3D2XAQ2_9FIRM</name>
<sequence length="254" mass="29833">MDIIACELKEEVKKNIVKCLENAIGDDLLACLRREGIHEKVSNGKRILKWDFINRNIISTFSDSRITAEYAHRSAWYMVPLIDKENGYLYTLMREDRFKELSKKQEKRRKAHYIDALVHSFNIDLDTDGQISMFKCVQFESTEINNIVQEIFKDIQIDSNIIKRHAIILFDEYNSELISVKCCILNSKLQIVAEEKWTSYITHSESVVVDIVDNNEKALKMPELPLKQKAKEKIGQRVLVDYKEKRDEREKNMN</sequence>
<dbReference type="InterPro" id="IPR046028">
    <property type="entry name" value="DUF5986"/>
</dbReference>
<proteinExistence type="predicted"/>
<dbReference type="AlphaFoldDB" id="A0A3D2XAQ2"/>
<dbReference type="EMBL" id="DPVV01000483">
    <property type="protein sequence ID" value="HCL03605.1"/>
    <property type="molecule type" value="Genomic_DNA"/>
</dbReference>
<organism evidence="1 2">
    <name type="scientific">Lachnoclostridium phytofermentans</name>
    <dbReference type="NCBI Taxonomy" id="66219"/>
    <lineage>
        <taxon>Bacteria</taxon>
        <taxon>Bacillati</taxon>
        <taxon>Bacillota</taxon>
        <taxon>Clostridia</taxon>
        <taxon>Lachnospirales</taxon>
        <taxon>Lachnospiraceae</taxon>
    </lineage>
</organism>
<accession>A0A3D2XAQ2</accession>
<dbReference type="Pfam" id="PF19448">
    <property type="entry name" value="DUF5986"/>
    <property type="match status" value="1"/>
</dbReference>
<dbReference type="Proteomes" id="UP000262969">
    <property type="component" value="Unassembled WGS sequence"/>
</dbReference>
<protein>
    <submittedName>
        <fullName evidence="1">Uncharacterized protein</fullName>
    </submittedName>
</protein>
<evidence type="ECO:0000313" key="2">
    <source>
        <dbReference type="Proteomes" id="UP000262969"/>
    </source>
</evidence>